<accession>A0A0G0W8Y1</accession>
<dbReference type="EMBL" id="LCBL01000002">
    <property type="protein sequence ID" value="KKS09440.1"/>
    <property type="molecule type" value="Genomic_DNA"/>
</dbReference>
<dbReference type="AlphaFoldDB" id="A0A0G0W8Y1"/>
<proteinExistence type="predicted"/>
<dbReference type="Proteomes" id="UP000033869">
    <property type="component" value="Unassembled WGS sequence"/>
</dbReference>
<sequence>MLDTIILQIHIDKCFMIDFKMFNTTKEEVFNTKTSFKKWMNNPTAQDKKDGIYKPRLTLIKRGRVFTITIEFSAPKIIFNNNLDELEETNFDNVVKTLQERMKSMGVWILTLNIEEADVLSFHPSKNIALSGGYTASFAIRELRKIDLSKRFDLDEKKFRNGEILQLYTKSHSFVLYDKINDLKKPKSRATDKDRTPQQIDLFEYIQKENKRLEVLRLEVRLSSKRKMNEQLEKLGYAPNPPFKEIFKQELCKKIINQYWNDFFSDNQFIFNINSNPQDILQLILRRYPKIKIIKAINIVGLYSLCRDEEGMRGFRKTIDSHKPKSNWDTVKKYIKMLDDEIFANPTWKFIPEIKQQIDRFEPFRTDNLSTENDLMCKEK</sequence>
<organism evidence="1 2">
    <name type="scientific">candidate division CPR2 bacterium GW2011_GWC1_41_48</name>
    <dbReference type="NCBI Taxonomy" id="1618344"/>
    <lineage>
        <taxon>Bacteria</taxon>
        <taxon>Bacteria division CPR2</taxon>
    </lineage>
</organism>
<protein>
    <submittedName>
        <fullName evidence="1">Uncharacterized protein</fullName>
    </submittedName>
</protein>
<evidence type="ECO:0000313" key="2">
    <source>
        <dbReference type="Proteomes" id="UP000033869"/>
    </source>
</evidence>
<comment type="caution">
    <text evidence="1">The sequence shown here is derived from an EMBL/GenBank/DDBJ whole genome shotgun (WGS) entry which is preliminary data.</text>
</comment>
<gene>
    <name evidence="1" type="ORF">UU65_C0002G0218</name>
</gene>
<name>A0A0G0W8Y1_UNCC2</name>
<reference evidence="1 2" key="1">
    <citation type="journal article" date="2015" name="Nature">
        <title>rRNA introns, odd ribosomes, and small enigmatic genomes across a large radiation of phyla.</title>
        <authorList>
            <person name="Brown C.T."/>
            <person name="Hug L.A."/>
            <person name="Thomas B.C."/>
            <person name="Sharon I."/>
            <person name="Castelle C.J."/>
            <person name="Singh A."/>
            <person name="Wilkins M.J."/>
            <person name="Williams K.H."/>
            <person name="Banfield J.F."/>
        </authorList>
    </citation>
    <scope>NUCLEOTIDE SEQUENCE [LARGE SCALE GENOMIC DNA]</scope>
</reference>
<evidence type="ECO:0000313" key="1">
    <source>
        <dbReference type="EMBL" id="KKS09440.1"/>
    </source>
</evidence>